<sequence length="124" mass="14372">MLLEIFSCILCGKRGRLVASKYTKICTIQYEEKIREGYRRRHGEELNGSLLNQRVKHYSNQVSIPHSVLANITSNESTTPLGVSYYRTSTNESFNTSFIFENQERDANKVAPIEIYFDDDKEVR</sequence>
<dbReference type="EMBL" id="CAJOBI010006053">
    <property type="protein sequence ID" value="CAF4050015.1"/>
    <property type="molecule type" value="Genomic_DNA"/>
</dbReference>
<proteinExistence type="predicted"/>
<dbReference type="EMBL" id="CAJOBH010007132">
    <property type="protein sequence ID" value="CAF4075673.1"/>
    <property type="molecule type" value="Genomic_DNA"/>
</dbReference>
<dbReference type="Proteomes" id="UP000663842">
    <property type="component" value="Unassembled WGS sequence"/>
</dbReference>
<evidence type="ECO:0000313" key="4">
    <source>
        <dbReference type="EMBL" id="CAF4050015.1"/>
    </source>
</evidence>
<evidence type="ECO:0000313" key="1">
    <source>
        <dbReference type="EMBL" id="CAF1175132.1"/>
    </source>
</evidence>
<reference evidence="3" key="1">
    <citation type="submission" date="2021-02" db="EMBL/GenBank/DDBJ databases">
        <authorList>
            <person name="Nowell W R."/>
        </authorList>
    </citation>
    <scope>NUCLEOTIDE SEQUENCE</scope>
</reference>
<evidence type="ECO:0000313" key="3">
    <source>
        <dbReference type="EMBL" id="CAF2125666.1"/>
    </source>
</evidence>
<gene>
    <name evidence="5" type="ORF">BYL167_LOCUS17780</name>
    <name evidence="1" type="ORF">CJN711_LOCUS10722</name>
    <name evidence="3" type="ORF">MBJ925_LOCUS26713</name>
    <name evidence="4" type="ORF">SMN809_LOCUS14592</name>
    <name evidence="6" type="ORF">UXM345_LOCUS23797</name>
    <name evidence="2" type="ORF">XDN619_LOCUS17133</name>
</gene>
<dbReference type="EMBL" id="CAJNRG010007306">
    <property type="protein sequence ID" value="CAF2093271.1"/>
    <property type="molecule type" value="Genomic_DNA"/>
</dbReference>
<dbReference type="AlphaFoldDB" id="A0A816VXC0"/>
<accession>A0A816VXC0</accession>
<protein>
    <submittedName>
        <fullName evidence="3">Uncharacterized protein</fullName>
    </submittedName>
</protein>
<dbReference type="Proteomes" id="UP000663855">
    <property type="component" value="Unassembled WGS sequence"/>
</dbReference>
<dbReference type="EMBL" id="CAJNRE010014178">
    <property type="protein sequence ID" value="CAF2125666.1"/>
    <property type="molecule type" value="Genomic_DNA"/>
</dbReference>
<comment type="caution">
    <text evidence="3">The sequence shown here is derived from an EMBL/GenBank/DDBJ whole genome shotgun (WGS) entry which is preliminary data.</text>
</comment>
<dbReference type="Proteomes" id="UP000676336">
    <property type="component" value="Unassembled WGS sequence"/>
</dbReference>
<evidence type="ECO:0000313" key="6">
    <source>
        <dbReference type="EMBL" id="CAF4127607.1"/>
    </source>
</evidence>
<evidence type="ECO:0000313" key="5">
    <source>
        <dbReference type="EMBL" id="CAF4075673.1"/>
    </source>
</evidence>
<dbReference type="EMBL" id="CAJOBF010004184">
    <property type="protein sequence ID" value="CAF4127607.1"/>
    <property type="molecule type" value="Genomic_DNA"/>
</dbReference>
<evidence type="ECO:0000313" key="7">
    <source>
        <dbReference type="Proteomes" id="UP000663824"/>
    </source>
</evidence>
<dbReference type="Proteomes" id="UP000663887">
    <property type="component" value="Unassembled WGS sequence"/>
</dbReference>
<name>A0A816VXC0_9BILA</name>
<evidence type="ECO:0000313" key="2">
    <source>
        <dbReference type="EMBL" id="CAF2093271.1"/>
    </source>
</evidence>
<dbReference type="Proteomes" id="UP000681967">
    <property type="component" value="Unassembled WGS sequence"/>
</dbReference>
<organism evidence="3 7">
    <name type="scientific">Rotaria magnacalcarata</name>
    <dbReference type="NCBI Taxonomy" id="392030"/>
    <lineage>
        <taxon>Eukaryota</taxon>
        <taxon>Metazoa</taxon>
        <taxon>Spiralia</taxon>
        <taxon>Gnathifera</taxon>
        <taxon>Rotifera</taxon>
        <taxon>Eurotatoria</taxon>
        <taxon>Bdelloidea</taxon>
        <taxon>Philodinida</taxon>
        <taxon>Philodinidae</taxon>
        <taxon>Rotaria</taxon>
    </lineage>
</organism>
<dbReference type="EMBL" id="CAJNOV010004415">
    <property type="protein sequence ID" value="CAF1175132.1"/>
    <property type="molecule type" value="Genomic_DNA"/>
</dbReference>
<dbReference type="Proteomes" id="UP000663824">
    <property type="component" value="Unassembled WGS sequence"/>
</dbReference>